<organism evidence="3">
    <name type="scientific">Singulisphaera sp. Ch08</name>
    <dbReference type="NCBI Taxonomy" id="3120278"/>
    <lineage>
        <taxon>Bacteria</taxon>
        <taxon>Pseudomonadati</taxon>
        <taxon>Planctomycetota</taxon>
        <taxon>Planctomycetia</taxon>
        <taxon>Isosphaerales</taxon>
        <taxon>Isosphaeraceae</taxon>
        <taxon>Singulisphaera</taxon>
    </lineage>
</organism>
<dbReference type="NCBIfam" id="TIGR03008">
    <property type="entry name" value="pepcterm_CAAX"/>
    <property type="match status" value="1"/>
</dbReference>
<keyword evidence="1" id="KW-0472">Membrane</keyword>
<proteinExistence type="predicted"/>
<dbReference type="RefSeq" id="WP_406697510.1">
    <property type="nucleotide sequence ID" value="NZ_CP155447.1"/>
</dbReference>
<dbReference type="InterPro" id="IPR003675">
    <property type="entry name" value="Rce1/LyrA-like_dom"/>
</dbReference>
<protein>
    <submittedName>
        <fullName evidence="3">CAAX prenyl protease-related protein</fullName>
    </submittedName>
</protein>
<reference evidence="3" key="1">
    <citation type="submission" date="2024-05" db="EMBL/GenBank/DDBJ databases">
        <title>Planctomycetes of the genus Singulisphaera possess chitinolytic capabilities.</title>
        <authorList>
            <person name="Ivanova A."/>
        </authorList>
    </citation>
    <scope>NUCLEOTIDE SEQUENCE</scope>
    <source>
        <strain evidence="3">Ch08T</strain>
    </source>
</reference>
<sequence length="239" mass="25942">MTDQPVSATASASASAPQSVMPYVIPMAGFLAITTLEGYLPLVAGQPNPTWYPLVYTVKVVAVTGLVWACRSTWRDLSPFPRLTSLGLAIVVGLAIAALWVGLDGYYPELPFLGKRTSFDPGVLSPAAKWGFITVRMLGLVILVPLIEELFWRSFLMRWVIENDFDRVPIGRVTPLAAAVTSVCFGLAHPEWLPGVLTGLAWAWLLHATKSLSACVVSHAVANLALGLYVIATGDWKYW</sequence>
<feature type="transmembrane region" description="Helical" evidence="1">
    <location>
        <begin position="208"/>
        <end position="232"/>
    </location>
</feature>
<feature type="transmembrane region" description="Helical" evidence="1">
    <location>
        <begin position="86"/>
        <end position="107"/>
    </location>
</feature>
<feature type="transmembrane region" description="Helical" evidence="1">
    <location>
        <begin position="20"/>
        <end position="42"/>
    </location>
</feature>
<accession>A0AAU7CGW7</accession>
<dbReference type="GO" id="GO:0080120">
    <property type="term" value="P:CAAX-box protein maturation"/>
    <property type="evidence" value="ECO:0007669"/>
    <property type="project" value="UniProtKB-ARBA"/>
</dbReference>
<dbReference type="InterPro" id="IPR014346">
    <property type="entry name" value="Prenyl_protease-related"/>
</dbReference>
<dbReference type="GO" id="GO:0004175">
    <property type="term" value="F:endopeptidase activity"/>
    <property type="evidence" value="ECO:0007669"/>
    <property type="project" value="UniProtKB-ARBA"/>
</dbReference>
<dbReference type="GO" id="GO:0006508">
    <property type="term" value="P:proteolysis"/>
    <property type="evidence" value="ECO:0007669"/>
    <property type="project" value="UniProtKB-KW"/>
</dbReference>
<feature type="transmembrane region" description="Helical" evidence="1">
    <location>
        <begin position="127"/>
        <end position="147"/>
    </location>
</feature>
<keyword evidence="1" id="KW-0812">Transmembrane</keyword>
<feature type="domain" description="CAAX prenyl protease 2/Lysostaphin resistance protein A-like" evidence="2">
    <location>
        <begin position="133"/>
        <end position="224"/>
    </location>
</feature>
<keyword evidence="1" id="KW-1133">Transmembrane helix</keyword>
<evidence type="ECO:0000313" key="3">
    <source>
        <dbReference type="EMBL" id="XBH04717.1"/>
    </source>
</evidence>
<evidence type="ECO:0000256" key="1">
    <source>
        <dbReference type="SAM" id="Phobius"/>
    </source>
</evidence>
<gene>
    <name evidence="3" type="ORF">V5E97_01500</name>
</gene>
<keyword evidence="3" id="KW-0645">Protease</keyword>
<dbReference type="Pfam" id="PF02517">
    <property type="entry name" value="Rce1-like"/>
    <property type="match status" value="1"/>
</dbReference>
<feature type="transmembrane region" description="Helical" evidence="1">
    <location>
        <begin position="54"/>
        <end position="74"/>
    </location>
</feature>
<dbReference type="EMBL" id="CP155447">
    <property type="protein sequence ID" value="XBH04717.1"/>
    <property type="molecule type" value="Genomic_DNA"/>
</dbReference>
<dbReference type="AlphaFoldDB" id="A0AAU7CGW7"/>
<keyword evidence="3" id="KW-0378">Hydrolase</keyword>
<name>A0AAU7CGW7_9BACT</name>
<evidence type="ECO:0000259" key="2">
    <source>
        <dbReference type="Pfam" id="PF02517"/>
    </source>
</evidence>